<organism evidence="6 7">
    <name type="scientific">Paenibacillus anaericanus</name>
    <dbReference type="NCBI Taxonomy" id="170367"/>
    <lineage>
        <taxon>Bacteria</taxon>
        <taxon>Bacillati</taxon>
        <taxon>Bacillota</taxon>
        <taxon>Bacilli</taxon>
        <taxon>Bacillales</taxon>
        <taxon>Paenibacillaceae</taxon>
        <taxon>Paenibacillus</taxon>
    </lineage>
</organism>
<dbReference type="Gene3D" id="1.10.8.60">
    <property type="match status" value="3"/>
</dbReference>
<keyword evidence="7" id="KW-1185">Reference proteome</keyword>
<reference evidence="6 7" key="1">
    <citation type="submission" date="2018-12" db="EMBL/GenBank/DDBJ databases">
        <authorList>
            <person name="Sun L."/>
            <person name="Chen Z."/>
        </authorList>
    </citation>
    <scope>NUCLEOTIDE SEQUENCE [LARGE SCALE GENOMIC DNA]</scope>
    <source>
        <strain evidence="6 7">DSM 15890</strain>
    </source>
</reference>
<feature type="domain" description="AAA+ ATPase" evidence="5">
    <location>
        <begin position="729"/>
        <end position="866"/>
    </location>
</feature>
<evidence type="ECO:0000256" key="4">
    <source>
        <dbReference type="SAM" id="MobiDB-lite"/>
    </source>
</evidence>
<keyword evidence="2" id="KW-0547">Nucleotide-binding</keyword>
<sequence>MRFDFKGIIRFLFPEWNIIQAIQEEGFISRYRPNNPKHQHPLNNQTPVPRGSGGSASTMNQQMPPTAGPSVPSGDARSNSAGTGSSWRRDGSPNSQTIVTPDNTNLTAIFQGIRHEIDRRIVGQQQYLDQLCLAFKRPYVTGYDRLKPKNIIVVLGPEGTGKRTSITHMAGLLHERRLATNPLISIIDLSLYTHDSELRLFLSDLYKCLYNTPEIVLFENPEKCHPSIIDVITTLSLIGKYTFGARYIFQDNNLIEATGALLSNSISEIGVNGKIFVVSSVKSEQEVQDIFGIKFMNIVGDFIFTGDFSDSDLLELAMNYMKALGKKCVAQLAVTLFWDQAVHERIIMAYRSATGASGIEIFIQDNLYRPLAEYKLRNALQPNESIKISVLDGGFVAEIRGIQVHLADVLPRKRNTGLEEIKQELVKIIGIESVKQYILQLEDNLKVQQIRENAGFKNSQVSMHMIFTGNPGTGKTTIARIVAKYLKALGILSTGQLREVTRSDLIGQYVGHTAKLTQDVIKSALGGILFIDEAYSLCRDKYDTFGLEAIDTLVKSMEDNRDDLVVILAGYKEEMNDFLKVNSGLKSRFPNIIEFEDYTSEEMYQISLVIAKTKGYQIAEDCKDPLIQLYDQKQIKGKNDSGNGRLVRNVIEATILNQSKRVLEHAGIPLDMLLYEDFKFDERSGFDLEARLAPIIGLEQVKEFVRTQYRQLIAQEKRKSAGIQVDVTQSLHMVFSGNPGTGKTTIARIVADMFRDMGLLKSGQLVEIDRGGLVDKYVGHTAQKTEEVFRSALGGVLFIDEAYALASDGDSFGNEAINTLVKLIEDYRGEVIVILAGYQKEMSDFLKVNPGLDSRFPLKINFPDYTAAELQAIALKFISDKGFMLAEAGNIILNEQINILYKHQSTPSGNGRMIRNYIEEITRNQSARIAMNEIALEDMNVIIPSDIEPKSTELINFDLEAELSKIIGLDEVKDYIRSLNARLRVQKERKKLGLTVDESMTLHMIFKGNPGTGKTMVARTIAQVLYNIGVIKTNKLVETDRSLLVAGYVGQTAIQTREIFMNALDGVLFIDEAYALAQGGISDFGKEAIDTLVKLMDDYRDRIVIVLAGYSRNMDSFLTVNPGLKSRFPNIITFENYNTEQLMQISEKFFIGKGYELDESAKIKLSDLLEGARRDPYFGNGRYVRNVYEKAVNNQAIRLSADTDLTREDLITISGFDIGGG</sequence>
<dbReference type="EMBL" id="RZNY01000013">
    <property type="protein sequence ID" value="RUT45248.1"/>
    <property type="molecule type" value="Genomic_DNA"/>
</dbReference>
<dbReference type="Pfam" id="PF17866">
    <property type="entry name" value="AAA_lid_6"/>
    <property type="match status" value="3"/>
</dbReference>
<dbReference type="CDD" id="cd00009">
    <property type="entry name" value="AAA"/>
    <property type="match status" value="2"/>
</dbReference>
<dbReference type="Pfam" id="PF00004">
    <property type="entry name" value="AAA"/>
    <property type="match status" value="3"/>
</dbReference>
<protein>
    <submittedName>
        <fullName evidence="6">AAA family ATPase</fullName>
    </submittedName>
</protein>
<name>A0A3S1BQR2_9BACL</name>
<keyword evidence="3" id="KW-0067">ATP-binding</keyword>
<dbReference type="Proteomes" id="UP000279446">
    <property type="component" value="Unassembled WGS sequence"/>
</dbReference>
<dbReference type="AlphaFoldDB" id="A0A3S1BQR2"/>
<accession>A0A3S1BQR2</accession>
<dbReference type="GO" id="GO:0016887">
    <property type="term" value="F:ATP hydrolysis activity"/>
    <property type="evidence" value="ECO:0007669"/>
    <property type="project" value="InterPro"/>
</dbReference>
<dbReference type="PANTHER" id="PTHR43392">
    <property type="entry name" value="AAA-TYPE ATPASE FAMILY PROTEIN / ANKYRIN REPEAT FAMILY PROTEIN"/>
    <property type="match status" value="1"/>
</dbReference>
<dbReference type="PRINTS" id="PR00819">
    <property type="entry name" value="CBXCFQXSUPER"/>
</dbReference>
<evidence type="ECO:0000313" key="7">
    <source>
        <dbReference type="Proteomes" id="UP000279446"/>
    </source>
</evidence>
<dbReference type="InterPro" id="IPR003959">
    <property type="entry name" value="ATPase_AAA_core"/>
</dbReference>
<dbReference type="SUPFAM" id="SSF52540">
    <property type="entry name" value="P-loop containing nucleoside triphosphate hydrolases"/>
    <property type="match status" value="4"/>
</dbReference>
<dbReference type="PANTHER" id="PTHR43392:SF2">
    <property type="entry name" value="AAA-TYPE ATPASE FAMILY PROTEIN _ ANKYRIN REPEAT FAMILY PROTEIN"/>
    <property type="match status" value="1"/>
</dbReference>
<gene>
    <name evidence="6" type="ORF">EJP82_16345</name>
</gene>
<dbReference type="SMART" id="SM00382">
    <property type="entry name" value="AAA"/>
    <property type="match status" value="4"/>
</dbReference>
<dbReference type="OrthoDB" id="9806903at2"/>
<evidence type="ECO:0000313" key="6">
    <source>
        <dbReference type="EMBL" id="RUT45248.1"/>
    </source>
</evidence>
<evidence type="ECO:0000256" key="3">
    <source>
        <dbReference type="ARBA" id="ARBA00022840"/>
    </source>
</evidence>
<proteinExistence type="inferred from homology"/>
<evidence type="ECO:0000256" key="2">
    <source>
        <dbReference type="ARBA" id="ARBA00022741"/>
    </source>
</evidence>
<dbReference type="InterPro" id="IPR041627">
    <property type="entry name" value="AAA_lid_6"/>
</dbReference>
<evidence type="ECO:0000256" key="1">
    <source>
        <dbReference type="ARBA" id="ARBA00010378"/>
    </source>
</evidence>
<comment type="caution">
    <text evidence="6">The sequence shown here is derived from an EMBL/GenBank/DDBJ whole genome shotgun (WGS) entry which is preliminary data.</text>
</comment>
<dbReference type="InterPro" id="IPR003593">
    <property type="entry name" value="AAA+_ATPase"/>
</dbReference>
<dbReference type="GO" id="GO:0005524">
    <property type="term" value="F:ATP binding"/>
    <property type="evidence" value="ECO:0007669"/>
    <property type="project" value="UniProtKB-KW"/>
</dbReference>
<dbReference type="FunFam" id="3.40.50.300:FF:000216">
    <property type="entry name" value="Type VII secretion ATPase EccA"/>
    <property type="match status" value="3"/>
</dbReference>
<feature type="compositionally biased region" description="Polar residues" evidence="4">
    <location>
        <begin position="55"/>
        <end position="64"/>
    </location>
</feature>
<feature type="domain" description="AAA+ ATPase" evidence="5">
    <location>
        <begin position="1000"/>
        <end position="1138"/>
    </location>
</feature>
<dbReference type="InterPro" id="IPR027417">
    <property type="entry name" value="P-loop_NTPase"/>
</dbReference>
<feature type="compositionally biased region" description="Polar residues" evidence="4">
    <location>
        <begin position="76"/>
        <end position="101"/>
    </location>
</feature>
<comment type="similarity">
    <text evidence="1">Belongs to the CbxX/CfxQ family.</text>
</comment>
<dbReference type="Gene3D" id="3.40.50.300">
    <property type="entry name" value="P-loop containing nucleotide triphosphate hydrolases"/>
    <property type="match status" value="4"/>
</dbReference>
<feature type="region of interest" description="Disordered" evidence="4">
    <location>
        <begin position="31"/>
        <end position="101"/>
    </location>
</feature>
<dbReference type="InterPro" id="IPR000641">
    <property type="entry name" value="CbxX/CfxQ"/>
</dbReference>
<feature type="domain" description="AAA+ ATPase" evidence="5">
    <location>
        <begin position="461"/>
        <end position="599"/>
    </location>
</feature>
<dbReference type="RefSeq" id="WP_127193140.1">
    <property type="nucleotide sequence ID" value="NZ_RZNY01000013.1"/>
</dbReference>
<feature type="domain" description="AAA+ ATPase" evidence="5">
    <location>
        <begin position="148"/>
        <end position="328"/>
    </location>
</feature>
<evidence type="ECO:0000259" key="5">
    <source>
        <dbReference type="SMART" id="SM00382"/>
    </source>
</evidence>
<dbReference type="InterPro" id="IPR050773">
    <property type="entry name" value="CbxX/CfxQ_RuBisCO_ESX"/>
</dbReference>